<organism evidence="1 2">
    <name type="scientific">Kosmotoga arenicorallina S304</name>
    <dbReference type="NCBI Taxonomy" id="1453497"/>
    <lineage>
        <taxon>Bacteria</taxon>
        <taxon>Thermotogati</taxon>
        <taxon>Thermotogota</taxon>
        <taxon>Thermotogae</taxon>
        <taxon>Kosmotogales</taxon>
        <taxon>Kosmotogaceae</taxon>
        <taxon>Kosmotoga</taxon>
    </lineage>
</organism>
<comment type="caution">
    <text evidence="1">The sequence shown here is derived from an EMBL/GenBank/DDBJ whole genome shotgun (WGS) entry which is preliminary data.</text>
</comment>
<proteinExistence type="predicted"/>
<dbReference type="STRING" id="1453497.AT15_09055"/>
<protein>
    <submittedName>
        <fullName evidence="1">Uncharacterized protein</fullName>
    </submittedName>
</protein>
<dbReference type="PATRIC" id="fig|1453497.3.peg.1796"/>
<name>A0A176K1T1_9BACT</name>
<gene>
    <name evidence="1" type="ORF">AT15_09055</name>
</gene>
<dbReference type="EMBL" id="JFHK01000005">
    <property type="protein sequence ID" value="OAA31112.1"/>
    <property type="molecule type" value="Genomic_DNA"/>
</dbReference>
<evidence type="ECO:0000313" key="1">
    <source>
        <dbReference type="EMBL" id="OAA31112.1"/>
    </source>
</evidence>
<accession>A0A176K1T1</accession>
<sequence>MKKISFLITLIIIMLAFLLTACFADLSEIYNEEAVNQSKDNTTSEEASSSIKKVLVSRDYYTYDGLIIKSEYYDCEENIEKILFYDIEGNISRIEVLDHEKKEMVTIYDSGSKFSEVFGDELDPGNEGTWFEISTYEEPHISYTPVESWSDTLGHLANITVGYVVGEFLDIFIPSPVASLIDSILSQYVDLSPEKNATLAIQEGKVDIEKIVTARNDSPYVSTDCVYAHARQYYRKDVATAFIPIEFDSYGLPTRYEPVSKEGNKSFVGEKKSPNYYDNATLISIARSVWEDYVFTGTLNIWNEWWQ</sequence>
<evidence type="ECO:0000313" key="2">
    <source>
        <dbReference type="Proteomes" id="UP000077339"/>
    </source>
</evidence>
<dbReference type="Proteomes" id="UP000077339">
    <property type="component" value="Unassembled WGS sequence"/>
</dbReference>
<dbReference type="RefSeq" id="WP_068346963.1">
    <property type="nucleotide sequence ID" value="NZ_JFHK01000005.1"/>
</dbReference>
<dbReference type="AlphaFoldDB" id="A0A176K1T1"/>
<reference evidence="1 2" key="1">
    <citation type="submission" date="2014-02" db="EMBL/GenBank/DDBJ databases">
        <title>Kosmotoga genome sequencing.</title>
        <authorList>
            <person name="Pollo S.M."/>
            <person name="Charchuk R."/>
            <person name="Nesbo C.L."/>
        </authorList>
    </citation>
    <scope>NUCLEOTIDE SEQUENCE [LARGE SCALE GENOMIC DNA]</scope>
    <source>
        <strain evidence="1 2">S304</strain>
    </source>
</reference>
<keyword evidence="2" id="KW-1185">Reference proteome</keyword>
<dbReference type="PROSITE" id="PS51257">
    <property type="entry name" value="PROKAR_LIPOPROTEIN"/>
    <property type="match status" value="1"/>
</dbReference>